<name>A0A433QPX1_9FUNG</name>
<keyword evidence="2" id="KW-1185">Reference proteome</keyword>
<protein>
    <submittedName>
        <fullName evidence="1">Uncharacterized protein</fullName>
    </submittedName>
</protein>
<accession>A0A433QPX1</accession>
<proteinExistence type="predicted"/>
<comment type="caution">
    <text evidence="1">The sequence shown here is derived from an EMBL/GenBank/DDBJ whole genome shotgun (WGS) entry which is preliminary data.</text>
</comment>
<organism evidence="1 2">
    <name type="scientific">Jimgerdemannia flammicorona</name>
    <dbReference type="NCBI Taxonomy" id="994334"/>
    <lineage>
        <taxon>Eukaryota</taxon>
        <taxon>Fungi</taxon>
        <taxon>Fungi incertae sedis</taxon>
        <taxon>Mucoromycota</taxon>
        <taxon>Mucoromycotina</taxon>
        <taxon>Endogonomycetes</taxon>
        <taxon>Endogonales</taxon>
        <taxon>Endogonaceae</taxon>
        <taxon>Jimgerdemannia</taxon>
    </lineage>
</organism>
<dbReference type="Proteomes" id="UP000274822">
    <property type="component" value="Unassembled WGS sequence"/>
</dbReference>
<gene>
    <name evidence="1" type="ORF">BC938DRAFT_477011</name>
</gene>
<evidence type="ECO:0000313" key="1">
    <source>
        <dbReference type="EMBL" id="RUS31810.1"/>
    </source>
</evidence>
<reference evidence="1 2" key="1">
    <citation type="journal article" date="2018" name="New Phytol.">
        <title>Phylogenomics of Endogonaceae and evolution of mycorrhizas within Mucoromycota.</title>
        <authorList>
            <person name="Chang Y."/>
            <person name="Desiro A."/>
            <person name="Na H."/>
            <person name="Sandor L."/>
            <person name="Lipzen A."/>
            <person name="Clum A."/>
            <person name="Barry K."/>
            <person name="Grigoriev I.V."/>
            <person name="Martin F.M."/>
            <person name="Stajich J.E."/>
            <person name="Smith M.E."/>
            <person name="Bonito G."/>
            <person name="Spatafora J.W."/>
        </authorList>
    </citation>
    <scope>NUCLEOTIDE SEQUENCE [LARGE SCALE GENOMIC DNA]</scope>
    <source>
        <strain evidence="1 2">AD002</strain>
    </source>
</reference>
<dbReference type="AlphaFoldDB" id="A0A433QPX1"/>
<evidence type="ECO:0000313" key="2">
    <source>
        <dbReference type="Proteomes" id="UP000274822"/>
    </source>
</evidence>
<sequence length="59" mass="6872">MLSCPYLETHQLCQLRRYRSFAEMRHENLLTGPSPGDHTVMEILQLTCSQQPINNPCRL</sequence>
<dbReference type="EMBL" id="RBNJ01002583">
    <property type="protein sequence ID" value="RUS31810.1"/>
    <property type="molecule type" value="Genomic_DNA"/>
</dbReference>